<proteinExistence type="predicted"/>
<organism evidence="2 3">
    <name type="scientific">Bifidobacterium leontopitheci</name>
    <dbReference type="NCBI Taxonomy" id="2650774"/>
    <lineage>
        <taxon>Bacteria</taxon>
        <taxon>Bacillati</taxon>
        <taxon>Actinomycetota</taxon>
        <taxon>Actinomycetes</taxon>
        <taxon>Bifidobacteriales</taxon>
        <taxon>Bifidobacteriaceae</taxon>
        <taxon>Bifidobacterium</taxon>
    </lineage>
</organism>
<keyword evidence="3" id="KW-1185">Reference proteome</keyword>
<evidence type="ECO:0000313" key="3">
    <source>
        <dbReference type="Proteomes" id="UP000441772"/>
    </source>
</evidence>
<dbReference type="AlphaFoldDB" id="A0A6I1GTW3"/>
<name>A0A6I1GTW3_9BIFI</name>
<keyword evidence="1" id="KW-0812">Transmembrane</keyword>
<dbReference type="RefSeq" id="WP_152234932.1">
    <property type="nucleotide sequence ID" value="NZ_JBHSKZ010000018.1"/>
</dbReference>
<dbReference type="Proteomes" id="UP000441772">
    <property type="component" value="Unassembled WGS sequence"/>
</dbReference>
<feature type="transmembrane region" description="Helical" evidence="1">
    <location>
        <begin position="21"/>
        <end position="43"/>
    </location>
</feature>
<accession>A0A6I1GTW3</accession>
<keyword evidence="1" id="KW-1133">Transmembrane helix</keyword>
<protein>
    <recommendedName>
        <fullName evidence="4">Colicin transporter</fullName>
    </recommendedName>
</protein>
<sequence length="156" mass="16566">MAQNNSASKDVANKNGSKKKPVVAIVIAVVVVVVAVIAGVIAWRSLGGESVESLKASCAEVSEQRRMQQNVYNTLVNGDAAAASAYTEDQVNDPDTLAKLADELDVKTPELGACNVETADEFKTQISKIESNTTWYKDHTASLQKAVDAVNASVKK</sequence>
<gene>
    <name evidence="2" type="ORF">F7D09_1625</name>
</gene>
<reference evidence="2 3" key="1">
    <citation type="submission" date="2019-09" db="EMBL/GenBank/DDBJ databases">
        <title>Characterization of the phylogenetic diversity of two novel species belonging to the genus Bifidobacterium: Bifidobacterium cebidarum sp. nov. and Bifidobacterium leontopitheci sp. nov.</title>
        <authorList>
            <person name="Lugli G.A."/>
            <person name="Duranti S."/>
            <person name="Milani C."/>
            <person name="Turroni F."/>
            <person name="Ventura M."/>
        </authorList>
    </citation>
    <scope>NUCLEOTIDE SEQUENCE [LARGE SCALE GENOMIC DNA]</scope>
    <source>
        <strain evidence="2 3">LMG 31471</strain>
    </source>
</reference>
<evidence type="ECO:0000256" key="1">
    <source>
        <dbReference type="SAM" id="Phobius"/>
    </source>
</evidence>
<evidence type="ECO:0008006" key="4">
    <source>
        <dbReference type="Google" id="ProtNLM"/>
    </source>
</evidence>
<evidence type="ECO:0000313" key="2">
    <source>
        <dbReference type="EMBL" id="KAB7789901.1"/>
    </source>
</evidence>
<comment type="caution">
    <text evidence="2">The sequence shown here is derived from an EMBL/GenBank/DDBJ whole genome shotgun (WGS) entry which is preliminary data.</text>
</comment>
<dbReference type="EMBL" id="WBVT01000028">
    <property type="protein sequence ID" value="KAB7789901.1"/>
    <property type="molecule type" value="Genomic_DNA"/>
</dbReference>
<keyword evidence="1" id="KW-0472">Membrane</keyword>